<comment type="caution">
    <text evidence="2">The sequence shown here is derived from an EMBL/GenBank/DDBJ whole genome shotgun (WGS) entry which is preliminary data.</text>
</comment>
<evidence type="ECO:0000313" key="3">
    <source>
        <dbReference type="EMBL" id="CAL5222852.1"/>
    </source>
</evidence>
<gene>
    <name evidence="2" type="primary">g5274</name>
    <name evidence="3" type="synonym">g5277</name>
    <name evidence="2" type="ORF">VP750_LOCUS4508</name>
    <name evidence="3" type="ORF">VP750_LOCUS4511</name>
</gene>
<accession>A0ABP1FSE7</accession>
<dbReference type="EMBL" id="CAXHTA020000007">
    <property type="protein sequence ID" value="CAL5222852.1"/>
    <property type="molecule type" value="Genomic_DNA"/>
</dbReference>
<keyword evidence="4" id="KW-1185">Reference proteome</keyword>
<dbReference type="InterPro" id="IPR055900">
    <property type="entry name" value="DUF7477"/>
</dbReference>
<reference evidence="2 4" key="1">
    <citation type="submission" date="2024-06" db="EMBL/GenBank/DDBJ databases">
        <authorList>
            <person name="Kraege A."/>
            <person name="Thomma B."/>
        </authorList>
    </citation>
    <scope>NUCLEOTIDE SEQUENCE [LARGE SCALE GENOMIC DNA]</scope>
</reference>
<dbReference type="EMBL" id="CAXHTA020000007">
    <property type="protein sequence ID" value="CAL5222849.1"/>
    <property type="molecule type" value="Genomic_DNA"/>
</dbReference>
<evidence type="ECO:0000313" key="2">
    <source>
        <dbReference type="EMBL" id="CAL5222849.1"/>
    </source>
</evidence>
<protein>
    <submittedName>
        <fullName evidence="2">G5274 protein</fullName>
    </submittedName>
    <submittedName>
        <fullName evidence="3">G5277 protein</fullName>
    </submittedName>
</protein>
<evidence type="ECO:0000313" key="4">
    <source>
        <dbReference type="Proteomes" id="UP001497392"/>
    </source>
</evidence>
<evidence type="ECO:0000259" key="1">
    <source>
        <dbReference type="Pfam" id="PF24289"/>
    </source>
</evidence>
<sequence length="231" mass="26042">MNQRIQEHVPNRDLEQHFKKAKEDGLCISSVACCHELWTLVVDAGTGFSAQVYMLSSLDFLPSQWIASCWDEGFNITAVAGSFEGFSLVVMSRGTPYTHQTYKVSKVFPVQWIRRKWAKSYYVTSVAHSNMRWAIVMSRNAGFVYQSIELDFRHPSEGHLKWACGGLGLKVTAVAATPDRIAAVLSRSKQNADFGFQRVWTPSTGFNIARVRECWANNKYITGIAYGRTLT</sequence>
<dbReference type="Pfam" id="PF24289">
    <property type="entry name" value="DUF7477"/>
    <property type="match status" value="1"/>
</dbReference>
<feature type="domain" description="DUF7477" evidence="1">
    <location>
        <begin position="1"/>
        <end position="230"/>
    </location>
</feature>
<proteinExistence type="predicted"/>
<dbReference type="Proteomes" id="UP001497392">
    <property type="component" value="Unassembled WGS sequence"/>
</dbReference>
<name>A0ABP1FSE7_9CHLO</name>
<organism evidence="2 4">
    <name type="scientific">Coccomyxa viridis</name>
    <dbReference type="NCBI Taxonomy" id="1274662"/>
    <lineage>
        <taxon>Eukaryota</taxon>
        <taxon>Viridiplantae</taxon>
        <taxon>Chlorophyta</taxon>
        <taxon>core chlorophytes</taxon>
        <taxon>Trebouxiophyceae</taxon>
        <taxon>Trebouxiophyceae incertae sedis</taxon>
        <taxon>Coccomyxaceae</taxon>
        <taxon>Coccomyxa</taxon>
    </lineage>
</organism>